<dbReference type="PRINTS" id="PR00069">
    <property type="entry name" value="ALDKETRDTASE"/>
</dbReference>
<gene>
    <name evidence="3" type="ORF">CH376_11275</name>
    <name evidence="2" type="ORF">CH380_09265</name>
</gene>
<evidence type="ECO:0000313" key="2">
    <source>
        <dbReference type="EMBL" id="PJZ53378.1"/>
    </source>
</evidence>
<dbReference type="GO" id="GO:0016491">
    <property type="term" value="F:oxidoreductase activity"/>
    <property type="evidence" value="ECO:0007669"/>
    <property type="project" value="InterPro"/>
</dbReference>
<organism evidence="2 5">
    <name type="scientific">Leptospira adleri</name>
    <dbReference type="NCBI Taxonomy" id="2023186"/>
    <lineage>
        <taxon>Bacteria</taxon>
        <taxon>Pseudomonadati</taxon>
        <taxon>Spirochaetota</taxon>
        <taxon>Spirochaetia</taxon>
        <taxon>Leptospirales</taxon>
        <taxon>Leptospiraceae</taxon>
        <taxon>Leptospira</taxon>
    </lineage>
</organism>
<dbReference type="EMBL" id="NPDV01000007">
    <property type="protein sequence ID" value="PJZ53378.1"/>
    <property type="molecule type" value="Genomic_DNA"/>
</dbReference>
<dbReference type="InterPro" id="IPR053135">
    <property type="entry name" value="AKR2_Oxidoreductase"/>
</dbReference>
<name>A0A2M9YPD2_9LEPT</name>
<dbReference type="InterPro" id="IPR023210">
    <property type="entry name" value="NADP_OxRdtase_dom"/>
</dbReference>
<dbReference type="SUPFAM" id="SSF51430">
    <property type="entry name" value="NAD(P)-linked oxidoreductase"/>
    <property type="match status" value="1"/>
</dbReference>
<evidence type="ECO:0000313" key="5">
    <source>
        <dbReference type="Proteomes" id="UP000232188"/>
    </source>
</evidence>
<dbReference type="PANTHER" id="PTHR43312:SF1">
    <property type="entry name" value="NADP-DEPENDENT OXIDOREDUCTASE DOMAIN-CONTAINING PROTEIN"/>
    <property type="match status" value="1"/>
</dbReference>
<evidence type="ECO:0000313" key="3">
    <source>
        <dbReference type="EMBL" id="PJZ61821.1"/>
    </source>
</evidence>
<dbReference type="CDD" id="cd19097">
    <property type="entry name" value="AKR_unchar"/>
    <property type="match status" value="1"/>
</dbReference>
<proteinExistence type="predicted"/>
<keyword evidence="4" id="KW-1185">Reference proteome</keyword>
<dbReference type="Proteomes" id="UP000232188">
    <property type="component" value="Unassembled WGS sequence"/>
</dbReference>
<dbReference type="Gene3D" id="3.20.20.100">
    <property type="entry name" value="NADP-dependent oxidoreductase domain"/>
    <property type="match status" value="1"/>
</dbReference>
<dbReference type="Proteomes" id="UP000232149">
    <property type="component" value="Unassembled WGS sequence"/>
</dbReference>
<accession>A0A2M9YPD2</accession>
<dbReference type="InterPro" id="IPR036812">
    <property type="entry name" value="NAD(P)_OxRdtase_dom_sf"/>
</dbReference>
<reference evidence="4 5" key="1">
    <citation type="submission" date="2017-07" db="EMBL/GenBank/DDBJ databases">
        <title>Leptospira spp. isolated from tropical soils.</title>
        <authorList>
            <person name="Thibeaux R."/>
            <person name="Iraola G."/>
            <person name="Ferres I."/>
            <person name="Bierque E."/>
            <person name="Girault D."/>
            <person name="Soupe-Gilbert M.-E."/>
            <person name="Picardeau M."/>
            <person name="Goarant C."/>
        </authorList>
    </citation>
    <scope>NUCLEOTIDE SEQUENCE [LARGE SCALE GENOMIC DNA]</scope>
    <source>
        <strain evidence="2 5">FH2-B-C1</strain>
        <strain evidence="3 4">FH2-B-D1</strain>
    </source>
</reference>
<dbReference type="EMBL" id="NPDU01000025">
    <property type="protein sequence ID" value="PJZ61821.1"/>
    <property type="molecule type" value="Genomic_DNA"/>
</dbReference>
<evidence type="ECO:0000259" key="1">
    <source>
        <dbReference type="Pfam" id="PF00248"/>
    </source>
</evidence>
<dbReference type="InterPro" id="IPR020471">
    <property type="entry name" value="AKR"/>
</dbReference>
<comment type="caution">
    <text evidence="2">The sequence shown here is derived from an EMBL/GenBank/DDBJ whole genome shotgun (WGS) entry which is preliminary data.</text>
</comment>
<sequence length="290" mass="32373">MISSLTLGTVQFGLQYGIANQVGQISLGEASNILQEAWENGVRTLDTAVAYGESEQVLGQIGVNDWSVVSKLPPLPTDVSLVHEWVDSTIASSLSRLKVNNLAGLLLHNSANLLEEKGEELYAALARLKRQGIVKKIGISIYDVKDIDSYLAKYELDIVQLPLNVFDRRLIRSGRIDQFTAMGIEIHVRSVFLQGLLLMESKFRPPYFNQWATLLSKWDDWILQNQITRLEASLGFVGSVSGIDKIIVGVDSRAHLSEIIENSVRNRLLEIPDEISSEDPNLILPYNWKS</sequence>
<dbReference type="RefSeq" id="WP_100785470.1">
    <property type="nucleotide sequence ID" value="NZ_NPDU01000025.1"/>
</dbReference>
<dbReference type="Pfam" id="PF00248">
    <property type="entry name" value="Aldo_ket_red"/>
    <property type="match status" value="1"/>
</dbReference>
<dbReference type="AlphaFoldDB" id="A0A2M9YPD2"/>
<protein>
    <submittedName>
        <fullName evidence="2">Aldo/keto reductase</fullName>
    </submittedName>
</protein>
<feature type="domain" description="NADP-dependent oxidoreductase" evidence="1">
    <location>
        <begin position="5"/>
        <end position="261"/>
    </location>
</feature>
<evidence type="ECO:0000313" key="4">
    <source>
        <dbReference type="Proteomes" id="UP000232149"/>
    </source>
</evidence>
<dbReference type="PANTHER" id="PTHR43312">
    <property type="entry name" value="D-THREO-ALDOSE 1-DEHYDROGENASE"/>
    <property type="match status" value="1"/>
</dbReference>